<evidence type="ECO:0000256" key="2">
    <source>
        <dbReference type="ARBA" id="ARBA00004496"/>
    </source>
</evidence>
<evidence type="ECO:0000256" key="4">
    <source>
        <dbReference type="ARBA" id="ARBA00017286"/>
    </source>
</evidence>
<name>A0AAD5Y0G0_9FUNG</name>
<keyword evidence="6" id="KW-0963">Cytoplasm</keyword>
<dbReference type="Proteomes" id="UP001211065">
    <property type="component" value="Unassembled WGS sequence"/>
</dbReference>
<evidence type="ECO:0000256" key="7">
    <source>
        <dbReference type="ARBA" id="ARBA00023242"/>
    </source>
</evidence>
<dbReference type="GO" id="GO:0005737">
    <property type="term" value="C:cytoplasm"/>
    <property type="evidence" value="ECO:0007669"/>
    <property type="project" value="UniProtKB-SubCell"/>
</dbReference>
<sequence>MDWLASDEEITENKYDIGIAEKTWDKLHENFGNQGYLEGLEAAKDVRLQEGFDRGFKFGSEIGSKVGLLLGKISTVIYLKKLSMKNDRLSEFQNLLLELQTLKFEAIFTPKQFKQFFEQEENLEIALEKFNCTIKESFMRKFYKIESEFEGLLEQEESCLI</sequence>
<accession>A0AAD5Y0G0</accession>
<comment type="subcellular location">
    <subcellularLocation>
        <location evidence="2">Cytoplasm</location>
    </subcellularLocation>
    <subcellularLocation>
        <location evidence="1">Nucleus</location>
    </subcellularLocation>
</comment>
<feature type="domain" description="Essential protein Yae1 N-terminal" evidence="8">
    <location>
        <begin position="35"/>
        <end position="73"/>
    </location>
</feature>
<comment type="similarity">
    <text evidence="3">Belongs to the YAE1 family.</text>
</comment>
<reference evidence="9" key="1">
    <citation type="submission" date="2020-05" db="EMBL/GenBank/DDBJ databases">
        <title>Phylogenomic resolution of chytrid fungi.</title>
        <authorList>
            <person name="Stajich J.E."/>
            <person name="Amses K."/>
            <person name="Simmons R."/>
            <person name="Seto K."/>
            <person name="Myers J."/>
            <person name="Bonds A."/>
            <person name="Quandt C.A."/>
            <person name="Barry K."/>
            <person name="Liu P."/>
            <person name="Grigoriev I."/>
            <person name="Longcore J.E."/>
            <person name="James T.Y."/>
        </authorList>
    </citation>
    <scope>NUCLEOTIDE SEQUENCE</scope>
    <source>
        <strain evidence="9">JEL0476</strain>
    </source>
</reference>
<evidence type="ECO:0000256" key="3">
    <source>
        <dbReference type="ARBA" id="ARBA00007096"/>
    </source>
</evidence>
<evidence type="ECO:0000256" key="1">
    <source>
        <dbReference type="ARBA" id="ARBA00004123"/>
    </source>
</evidence>
<comment type="caution">
    <text evidence="9">The sequence shown here is derived from an EMBL/GenBank/DDBJ whole genome shotgun (WGS) entry which is preliminary data.</text>
</comment>
<dbReference type="EMBL" id="JADGJW010000285">
    <property type="protein sequence ID" value="KAJ3220638.1"/>
    <property type="molecule type" value="Genomic_DNA"/>
</dbReference>
<dbReference type="Pfam" id="PF09811">
    <property type="entry name" value="Yae1_N"/>
    <property type="match status" value="1"/>
</dbReference>
<keyword evidence="7" id="KW-0539">Nucleus</keyword>
<organism evidence="9 10">
    <name type="scientific">Clydaea vesicula</name>
    <dbReference type="NCBI Taxonomy" id="447962"/>
    <lineage>
        <taxon>Eukaryota</taxon>
        <taxon>Fungi</taxon>
        <taxon>Fungi incertae sedis</taxon>
        <taxon>Chytridiomycota</taxon>
        <taxon>Chytridiomycota incertae sedis</taxon>
        <taxon>Chytridiomycetes</taxon>
        <taxon>Lobulomycetales</taxon>
        <taxon>Lobulomycetaceae</taxon>
        <taxon>Clydaea</taxon>
    </lineage>
</organism>
<evidence type="ECO:0000313" key="10">
    <source>
        <dbReference type="Proteomes" id="UP001211065"/>
    </source>
</evidence>
<keyword evidence="10" id="KW-1185">Reference proteome</keyword>
<evidence type="ECO:0000256" key="5">
    <source>
        <dbReference type="ARBA" id="ARBA00018400"/>
    </source>
</evidence>
<evidence type="ECO:0000313" key="9">
    <source>
        <dbReference type="EMBL" id="KAJ3220638.1"/>
    </source>
</evidence>
<dbReference type="InterPro" id="IPR038881">
    <property type="entry name" value="Yae1-like"/>
</dbReference>
<evidence type="ECO:0000259" key="8">
    <source>
        <dbReference type="Pfam" id="PF09811"/>
    </source>
</evidence>
<dbReference type="PANTHER" id="PTHR18829:SF0">
    <property type="entry name" value="PROTEIN YAE1 HOMOLOG"/>
    <property type="match status" value="1"/>
</dbReference>
<dbReference type="GO" id="GO:0005634">
    <property type="term" value="C:nucleus"/>
    <property type="evidence" value="ECO:0007669"/>
    <property type="project" value="UniProtKB-SubCell"/>
</dbReference>
<gene>
    <name evidence="9" type="ORF">HK099_004136</name>
</gene>
<dbReference type="PANTHER" id="PTHR18829">
    <property type="entry name" value="PROTEIN YAE1 HOMOLOG"/>
    <property type="match status" value="1"/>
</dbReference>
<dbReference type="InterPro" id="IPR019191">
    <property type="entry name" value="Essential_protein_Yae1_N"/>
</dbReference>
<evidence type="ECO:0000256" key="6">
    <source>
        <dbReference type="ARBA" id="ARBA00022490"/>
    </source>
</evidence>
<proteinExistence type="inferred from homology"/>
<dbReference type="AlphaFoldDB" id="A0AAD5Y0G0"/>
<protein>
    <recommendedName>
        <fullName evidence="5">Protein YAE1</fullName>
    </recommendedName>
    <alternativeName>
        <fullName evidence="4">Protein yae1</fullName>
    </alternativeName>
</protein>